<name>A0AAV4GTN4_9GAST</name>
<feature type="region of interest" description="Disordered" evidence="1">
    <location>
        <begin position="124"/>
        <end position="153"/>
    </location>
</feature>
<evidence type="ECO:0000256" key="2">
    <source>
        <dbReference type="SAM" id="Phobius"/>
    </source>
</evidence>
<sequence>MAFEIGKTLNSGAEWLCGSALIFKTLSNPFFAALLITTLALIIVYGVYKDVIKGTGWRRGLKTGIWMAIGVSALVFIHYYALERFLRKDRASQGVRDVMASIHHSATTGGGYSVYTTPPLESGIENPPRAYGRPDNVGVPDSEFTKVDPSSHELDELDLQPAILSSTLGLHE</sequence>
<feature type="transmembrane region" description="Helical" evidence="2">
    <location>
        <begin position="63"/>
        <end position="82"/>
    </location>
</feature>
<evidence type="ECO:0000313" key="3">
    <source>
        <dbReference type="EMBL" id="GFR88140.1"/>
    </source>
</evidence>
<keyword evidence="2" id="KW-1133">Transmembrane helix</keyword>
<evidence type="ECO:0000313" key="4">
    <source>
        <dbReference type="Proteomes" id="UP000762676"/>
    </source>
</evidence>
<gene>
    <name evidence="3" type="ORF">ElyMa_002510000</name>
</gene>
<organism evidence="3 4">
    <name type="scientific">Elysia marginata</name>
    <dbReference type="NCBI Taxonomy" id="1093978"/>
    <lineage>
        <taxon>Eukaryota</taxon>
        <taxon>Metazoa</taxon>
        <taxon>Spiralia</taxon>
        <taxon>Lophotrochozoa</taxon>
        <taxon>Mollusca</taxon>
        <taxon>Gastropoda</taxon>
        <taxon>Heterobranchia</taxon>
        <taxon>Euthyneura</taxon>
        <taxon>Panpulmonata</taxon>
        <taxon>Sacoglossa</taxon>
        <taxon>Placobranchoidea</taxon>
        <taxon>Plakobranchidae</taxon>
        <taxon>Elysia</taxon>
    </lineage>
</organism>
<feature type="compositionally biased region" description="Basic and acidic residues" evidence="1">
    <location>
        <begin position="143"/>
        <end position="153"/>
    </location>
</feature>
<keyword evidence="4" id="KW-1185">Reference proteome</keyword>
<evidence type="ECO:0000256" key="1">
    <source>
        <dbReference type="SAM" id="MobiDB-lite"/>
    </source>
</evidence>
<dbReference type="EMBL" id="BMAT01005139">
    <property type="protein sequence ID" value="GFR88140.1"/>
    <property type="molecule type" value="Genomic_DNA"/>
</dbReference>
<keyword evidence="2" id="KW-0812">Transmembrane</keyword>
<dbReference type="AlphaFoldDB" id="A0AAV4GTN4"/>
<dbReference type="Proteomes" id="UP000762676">
    <property type="component" value="Unassembled WGS sequence"/>
</dbReference>
<feature type="transmembrane region" description="Helical" evidence="2">
    <location>
        <begin position="30"/>
        <end position="48"/>
    </location>
</feature>
<protein>
    <submittedName>
        <fullName evidence="3">Uncharacterized protein</fullName>
    </submittedName>
</protein>
<keyword evidence="2" id="KW-0472">Membrane</keyword>
<comment type="caution">
    <text evidence="3">The sequence shown here is derived from an EMBL/GenBank/DDBJ whole genome shotgun (WGS) entry which is preliminary data.</text>
</comment>
<proteinExistence type="predicted"/>
<accession>A0AAV4GTN4</accession>
<reference evidence="3 4" key="1">
    <citation type="journal article" date="2021" name="Elife">
        <title>Chloroplast acquisition without the gene transfer in kleptoplastic sea slugs, Plakobranchus ocellatus.</title>
        <authorList>
            <person name="Maeda T."/>
            <person name="Takahashi S."/>
            <person name="Yoshida T."/>
            <person name="Shimamura S."/>
            <person name="Takaki Y."/>
            <person name="Nagai Y."/>
            <person name="Toyoda A."/>
            <person name="Suzuki Y."/>
            <person name="Arimoto A."/>
            <person name="Ishii H."/>
            <person name="Satoh N."/>
            <person name="Nishiyama T."/>
            <person name="Hasebe M."/>
            <person name="Maruyama T."/>
            <person name="Minagawa J."/>
            <person name="Obokata J."/>
            <person name="Shigenobu S."/>
        </authorList>
    </citation>
    <scope>NUCLEOTIDE SEQUENCE [LARGE SCALE GENOMIC DNA]</scope>
</reference>